<name>A0ABU3GZT5_9SPHI</name>
<dbReference type="InterPro" id="IPR038732">
    <property type="entry name" value="HpyO/CreE_NAD-binding"/>
</dbReference>
<keyword evidence="3" id="KW-1185">Reference proteome</keyword>
<protein>
    <submittedName>
        <fullName evidence="2">NAD(P)/FAD-binding protein YdhS</fullName>
    </submittedName>
</protein>
<dbReference type="Gene3D" id="3.50.50.60">
    <property type="entry name" value="FAD/NAD(P)-binding domain"/>
    <property type="match status" value="1"/>
</dbReference>
<dbReference type="Proteomes" id="UP001258315">
    <property type="component" value="Unassembled WGS sequence"/>
</dbReference>
<dbReference type="InterPro" id="IPR052189">
    <property type="entry name" value="L-asp_N-monooxygenase_NS-form"/>
</dbReference>
<dbReference type="EMBL" id="JAVLVU010000001">
    <property type="protein sequence ID" value="MDT3405279.1"/>
    <property type="molecule type" value="Genomic_DNA"/>
</dbReference>
<dbReference type="RefSeq" id="WP_311953651.1">
    <property type="nucleotide sequence ID" value="NZ_JAVLVU010000001.1"/>
</dbReference>
<proteinExistence type="predicted"/>
<dbReference type="PANTHER" id="PTHR40254:SF1">
    <property type="entry name" value="BLR0577 PROTEIN"/>
    <property type="match status" value="1"/>
</dbReference>
<comment type="caution">
    <text evidence="2">The sequence shown here is derived from an EMBL/GenBank/DDBJ whole genome shotgun (WGS) entry which is preliminary data.</text>
</comment>
<sequence length="577" mass="64765">MKVTSQPTQIAIVGGGPSGLFMYKQLINCGNTGLHITIYEKGNCLGCGMPYSHAGAADEHITNVSGNEIPELVTSVEQWIQNVSPDTLNKYRIDPASFNDYKVLPRLLFGQYLAHQFKLLLDLGKQKGFVTQVLYNSPVADIADRANDVQVEIFKEDGTSACYDRVIICSGHLWPKKHEGKVPGYFDSPYPPQKIALHANHPVAVRGSSLTAIDAVRTLARHNGEFSKGEDGILKFTANPQSEHFRIVMHSREGLLPAVRFHLQDTHLGKDTVLSPEEVQANRDANDGFLSLDYVFEQNFKAGIRANDPEFYEKIKDLDMEGFVDQVMGMRENMDPFELLKLEYAEAEQSIKRRESVYWKEMLAILSFAMNYPAKYFSAEDMLRLQKTLMPLISVVIAFVPQSSAETLLALHQADRLTMVAVGKESEVIPLDEGGVLYRYKNEQGEVIERQYPLFVDCIGQPHLNYDDLPYESLAQNNTTSRARLRFKDNGVGKELKREGNNNVVKFENGDYYLTVSGLAINDHFQVVDEFNALNERIYVMAVPFIGGYNPDYSGLDFCEAASVKIAERLFNTAVVA</sequence>
<organism evidence="2 3">
    <name type="scientific">Mucilaginibacter terrae</name>
    <dbReference type="NCBI Taxonomy" id="1955052"/>
    <lineage>
        <taxon>Bacteria</taxon>
        <taxon>Pseudomonadati</taxon>
        <taxon>Bacteroidota</taxon>
        <taxon>Sphingobacteriia</taxon>
        <taxon>Sphingobacteriales</taxon>
        <taxon>Sphingobacteriaceae</taxon>
        <taxon>Mucilaginibacter</taxon>
    </lineage>
</organism>
<evidence type="ECO:0000313" key="3">
    <source>
        <dbReference type="Proteomes" id="UP001258315"/>
    </source>
</evidence>
<feature type="domain" description="FAD-dependent urate hydroxylase HpyO/Asp monooxygenase CreE-like FAD/NAD(P)-binding" evidence="1">
    <location>
        <begin position="11"/>
        <end position="172"/>
    </location>
</feature>
<dbReference type="PANTHER" id="PTHR40254">
    <property type="entry name" value="BLR0577 PROTEIN"/>
    <property type="match status" value="1"/>
</dbReference>
<dbReference type="Pfam" id="PF13454">
    <property type="entry name" value="NAD_binding_9"/>
    <property type="match status" value="1"/>
</dbReference>
<dbReference type="SUPFAM" id="SSF51905">
    <property type="entry name" value="FAD/NAD(P)-binding domain"/>
    <property type="match status" value="1"/>
</dbReference>
<dbReference type="InterPro" id="IPR036188">
    <property type="entry name" value="FAD/NAD-bd_sf"/>
</dbReference>
<gene>
    <name evidence="2" type="ORF">QE417_004351</name>
</gene>
<evidence type="ECO:0000259" key="1">
    <source>
        <dbReference type="Pfam" id="PF13454"/>
    </source>
</evidence>
<accession>A0ABU3GZT5</accession>
<evidence type="ECO:0000313" key="2">
    <source>
        <dbReference type="EMBL" id="MDT3405279.1"/>
    </source>
</evidence>
<reference evidence="3" key="1">
    <citation type="submission" date="2023-07" db="EMBL/GenBank/DDBJ databases">
        <title>Functional and genomic diversity of the sorghum phyllosphere microbiome.</title>
        <authorList>
            <person name="Shade A."/>
        </authorList>
    </citation>
    <scope>NUCLEOTIDE SEQUENCE [LARGE SCALE GENOMIC DNA]</scope>
    <source>
        <strain evidence="3">SORGH_AS_0422</strain>
    </source>
</reference>